<dbReference type="EC" id="2.4.-.-" evidence="2"/>
<keyword evidence="2" id="KW-0328">Glycosyltransferase</keyword>
<keyword evidence="2" id="KW-0808">Transferase</keyword>
<feature type="domain" description="Glycosyltransferase 2-like" evidence="1">
    <location>
        <begin position="9"/>
        <end position="114"/>
    </location>
</feature>
<dbReference type="EMBL" id="JAVUPU010000005">
    <property type="protein sequence ID" value="MDT9599635.1"/>
    <property type="molecule type" value="Genomic_DNA"/>
</dbReference>
<evidence type="ECO:0000259" key="1">
    <source>
        <dbReference type="Pfam" id="PF00535"/>
    </source>
</evidence>
<dbReference type="PANTHER" id="PTHR43685:SF11">
    <property type="entry name" value="GLYCOSYLTRANSFERASE TAGX-RELATED"/>
    <property type="match status" value="1"/>
</dbReference>
<accession>A0ABU3Q9L3</accession>
<reference evidence="2 3" key="1">
    <citation type="submission" date="2023-05" db="EMBL/GenBank/DDBJ databases">
        <authorList>
            <person name="Guo Y."/>
        </authorList>
    </citation>
    <scope>NUCLEOTIDE SEQUENCE [LARGE SCALE GENOMIC DNA]</scope>
    <source>
        <strain evidence="2 3">GR2756</strain>
    </source>
</reference>
<dbReference type="InterPro" id="IPR050834">
    <property type="entry name" value="Glycosyltransf_2"/>
</dbReference>
<organism evidence="2 3">
    <name type="scientific">Sphingosinicella rhizophila</name>
    <dbReference type="NCBI Taxonomy" id="3050082"/>
    <lineage>
        <taxon>Bacteria</taxon>
        <taxon>Pseudomonadati</taxon>
        <taxon>Pseudomonadota</taxon>
        <taxon>Alphaproteobacteria</taxon>
        <taxon>Sphingomonadales</taxon>
        <taxon>Sphingosinicellaceae</taxon>
        <taxon>Sphingosinicella</taxon>
    </lineage>
</organism>
<proteinExistence type="predicted"/>
<dbReference type="PANTHER" id="PTHR43685">
    <property type="entry name" value="GLYCOSYLTRANSFERASE"/>
    <property type="match status" value="1"/>
</dbReference>
<dbReference type="SUPFAM" id="SSF53448">
    <property type="entry name" value="Nucleotide-diphospho-sugar transferases"/>
    <property type="match status" value="1"/>
</dbReference>
<evidence type="ECO:0000313" key="2">
    <source>
        <dbReference type="EMBL" id="MDT9599635.1"/>
    </source>
</evidence>
<protein>
    <submittedName>
        <fullName evidence="2">Glycosyltransferase</fullName>
        <ecNumber evidence="2">2.4.-.-</ecNumber>
    </submittedName>
</protein>
<sequence>MARRGRGISVVITCHNLERFIGEAIESVLAQDFGEPVQIVVVDDCSTDGSAGIIAGYGGVSHVRTDRNGGVLLATIAGIEAAEGELIFFLDGDDLWEPGKLSACVPRFREDQRLAFLTHDLLYIDEQGRALDRTTRPGDEFAGLAPDVAGERVREGILTLGDFVWLGSAFGIHRLRARIEEFCAWARQLPDPANTYQDWPLAYWVAARSDVTLGHVPQKLFRYRLHGANFSGDATSVAKASRNLRRTRNTSAAMAAIARDRGLAPHLRMRAERQTRFYDYLLSLYAGARARAGLGFAGSFPYLIARPALFAKELVRFAGVQLLGAEAFIRLSKRGLS</sequence>
<dbReference type="Proteomes" id="UP001259572">
    <property type="component" value="Unassembled WGS sequence"/>
</dbReference>
<name>A0ABU3Q9L3_9SPHN</name>
<dbReference type="RefSeq" id="WP_315726725.1">
    <property type="nucleotide sequence ID" value="NZ_JAVUPU010000005.1"/>
</dbReference>
<dbReference type="Gene3D" id="3.90.550.10">
    <property type="entry name" value="Spore Coat Polysaccharide Biosynthesis Protein SpsA, Chain A"/>
    <property type="match status" value="1"/>
</dbReference>
<dbReference type="Pfam" id="PF00535">
    <property type="entry name" value="Glycos_transf_2"/>
    <property type="match status" value="1"/>
</dbReference>
<dbReference type="InterPro" id="IPR001173">
    <property type="entry name" value="Glyco_trans_2-like"/>
</dbReference>
<evidence type="ECO:0000313" key="3">
    <source>
        <dbReference type="Proteomes" id="UP001259572"/>
    </source>
</evidence>
<comment type="caution">
    <text evidence="2">The sequence shown here is derived from an EMBL/GenBank/DDBJ whole genome shotgun (WGS) entry which is preliminary data.</text>
</comment>
<dbReference type="InterPro" id="IPR029044">
    <property type="entry name" value="Nucleotide-diphossugar_trans"/>
</dbReference>
<gene>
    <name evidence="2" type="ORF">RQX22_11805</name>
</gene>
<keyword evidence="3" id="KW-1185">Reference proteome</keyword>
<dbReference type="GO" id="GO:0016757">
    <property type="term" value="F:glycosyltransferase activity"/>
    <property type="evidence" value="ECO:0007669"/>
    <property type="project" value="UniProtKB-KW"/>
</dbReference>